<keyword evidence="5" id="KW-1185">Reference proteome</keyword>
<dbReference type="InterPro" id="IPR039069">
    <property type="entry name" value="CE7"/>
</dbReference>
<evidence type="ECO:0000256" key="2">
    <source>
        <dbReference type="PIRSR" id="PIRSR639069-2"/>
    </source>
</evidence>
<gene>
    <name evidence="4" type="ORF">SAMN05216410_3304</name>
</gene>
<evidence type="ECO:0000313" key="5">
    <source>
        <dbReference type="Proteomes" id="UP000199039"/>
    </source>
</evidence>
<dbReference type="InterPro" id="IPR029058">
    <property type="entry name" value="AB_hydrolase_fold"/>
</dbReference>
<feature type="domain" description="Acetyl xylan esterase" evidence="3">
    <location>
        <begin position="1"/>
        <end position="326"/>
    </location>
</feature>
<evidence type="ECO:0000259" key="3">
    <source>
        <dbReference type="Pfam" id="PF05448"/>
    </source>
</evidence>
<dbReference type="AlphaFoldDB" id="A0A1G6UQX8"/>
<dbReference type="EMBL" id="FMYH01000007">
    <property type="protein sequence ID" value="SDD42957.1"/>
    <property type="molecule type" value="Genomic_DNA"/>
</dbReference>
<dbReference type="GO" id="GO:0005976">
    <property type="term" value="P:polysaccharide metabolic process"/>
    <property type="evidence" value="ECO:0007669"/>
    <property type="project" value="TreeGrafter"/>
</dbReference>
<feature type="active site" description="Charge relay system" evidence="1">
    <location>
        <position position="281"/>
    </location>
</feature>
<dbReference type="OrthoDB" id="9770528at2"/>
<dbReference type="Pfam" id="PF05448">
    <property type="entry name" value="AXE1"/>
    <property type="match status" value="1"/>
</dbReference>
<dbReference type="STRING" id="1814289.SAMN05216410_3304"/>
<feature type="binding site" evidence="2">
    <location>
        <position position="93"/>
    </location>
    <ligand>
        <name>substrate</name>
    </ligand>
</feature>
<dbReference type="Gene3D" id="3.40.50.1820">
    <property type="entry name" value="alpha/beta hydrolase"/>
    <property type="match status" value="1"/>
</dbReference>
<proteinExistence type="predicted"/>
<sequence length="332" mass="36021">MVQFDLSLPELEAYRPTREEPADFEEFWLRTLTEQDAAHPLEATFERVDTGLSEVITEDVTYTGFGGQPIKAWLHRPARGTGPLPTVVTYIGYGGGRGLSHEHVLHAVAGRAHLVMDNRGQGSGHEIGSTGDAGSTGAHAAGFLTSGIDSPETYFYRRIFTDAERAVRVARGHAHVDPSDVMVSGGSQGGALSLAAAALTELRDGLGHPPLRAAIVDVPFLAHVRRASVLTDAHPYAELIQYFHTHRDLVEQAFGTLSYFDGVNLAARITVPGLFSVGLMDQICPPSTVYATYNHYAGEKEMVVYPYNGHENGGPFQDAEHLRFAAERLRSA</sequence>
<dbReference type="InterPro" id="IPR008391">
    <property type="entry name" value="AXE1_dom"/>
</dbReference>
<dbReference type="PANTHER" id="PTHR40111:SF1">
    <property type="entry name" value="CEPHALOSPORIN-C DEACETYLASE"/>
    <property type="match status" value="1"/>
</dbReference>
<evidence type="ECO:0000313" key="4">
    <source>
        <dbReference type="EMBL" id="SDD42957.1"/>
    </source>
</evidence>
<reference evidence="4 5" key="1">
    <citation type="submission" date="2016-09" db="EMBL/GenBank/DDBJ databases">
        <authorList>
            <person name="Capua I."/>
            <person name="De Benedictis P."/>
            <person name="Joannis T."/>
            <person name="Lombin L.H."/>
            <person name="Cattoli G."/>
        </authorList>
    </citation>
    <scope>NUCLEOTIDE SEQUENCE [LARGE SCALE GENOMIC DNA]</scope>
    <source>
        <strain evidence="4 5">ISLP-3</strain>
    </source>
</reference>
<dbReference type="GO" id="GO:0052689">
    <property type="term" value="F:carboxylic ester hydrolase activity"/>
    <property type="evidence" value="ECO:0007669"/>
    <property type="project" value="TreeGrafter"/>
</dbReference>
<dbReference type="RefSeq" id="WP_093185289.1">
    <property type="nucleotide sequence ID" value="NZ_FMYH01000007.1"/>
</dbReference>
<evidence type="ECO:0000256" key="1">
    <source>
        <dbReference type="PIRSR" id="PIRSR639069-1"/>
    </source>
</evidence>
<dbReference type="Proteomes" id="UP000199039">
    <property type="component" value="Unassembled WGS sequence"/>
</dbReference>
<dbReference type="SUPFAM" id="SSF53474">
    <property type="entry name" value="alpha/beta-Hydrolases"/>
    <property type="match status" value="1"/>
</dbReference>
<organism evidence="4 5">
    <name type="scientific">Sanguibacter gelidistatuariae</name>
    <dbReference type="NCBI Taxonomy" id="1814289"/>
    <lineage>
        <taxon>Bacteria</taxon>
        <taxon>Bacillati</taxon>
        <taxon>Actinomycetota</taxon>
        <taxon>Actinomycetes</taxon>
        <taxon>Micrococcales</taxon>
        <taxon>Sanguibacteraceae</taxon>
        <taxon>Sanguibacter</taxon>
    </lineage>
</organism>
<feature type="active site" description="Nucleophile" evidence="1">
    <location>
        <position position="187"/>
    </location>
</feature>
<feature type="active site" description="Charge relay system" evidence="1">
    <location>
        <position position="310"/>
    </location>
</feature>
<accession>A0A1G6UQX8</accession>
<name>A0A1G6UQX8_9MICO</name>
<protein>
    <submittedName>
        <fullName evidence="4">Cephalosporin-C deacetylase</fullName>
    </submittedName>
</protein>
<dbReference type="PANTHER" id="PTHR40111">
    <property type="entry name" value="CEPHALOSPORIN-C DEACETYLASE"/>
    <property type="match status" value="1"/>
</dbReference>